<evidence type="ECO:0000313" key="1">
    <source>
        <dbReference type="EMBL" id="KKL73593.1"/>
    </source>
</evidence>
<reference evidence="1" key="1">
    <citation type="journal article" date="2015" name="Nature">
        <title>Complex archaea that bridge the gap between prokaryotes and eukaryotes.</title>
        <authorList>
            <person name="Spang A."/>
            <person name="Saw J.H."/>
            <person name="Jorgensen S.L."/>
            <person name="Zaremba-Niedzwiedzka K."/>
            <person name="Martijn J."/>
            <person name="Lind A.E."/>
            <person name="van Eijk R."/>
            <person name="Schleper C."/>
            <person name="Guy L."/>
            <person name="Ettema T.J."/>
        </authorList>
    </citation>
    <scope>NUCLEOTIDE SEQUENCE</scope>
</reference>
<evidence type="ECO:0008006" key="2">
    <source>
        <dbReference type="Google" id="ProtNLM"/>
    </source>
</evidence>
<name>A0A0F9EHL0_9ZZZZ</name>
<gene>
    <name evidence="1" type="ORF">LCGC14_2073350</name>
</gene>
<comment type="caution">
    <text evidence="1">The sequence shown here is derived from an EMBL/GenBank/DDBJ whole genome shotgun (WGS) entry which is preliminary data.</text>
</comment>
<organism evidence="1">
    <name type="scientific">marine sediment metagenome</name>
    <dbReference type="NCBI Taxonomy" id="412755"/>
    <lineage>
        <taxon>unclassified sequences</taxon>
        <taxon>metagenomes</taxon>
        <taxon>ecological metagenomes</taxon>
    </lineage>
</organism>
<protein>
    <recommendedName>
        <fullName evidence="2">Alpha/beta hydrolase</fullName>
    </recommendedName>
</protein>
<dbReference type="AlphaFoldDB" id="A0A0F9EHL0"/>
<accession>A0A0F9EHL0</accession>
<sequence>MKKINLITIHGIRSKGDVLEKTAYDTLVVLPDDSYSHGIVTPIDYPRVLALMHHIPWVRKVIEWGIARRLHEIALMYPGYENIVMAHSNGSRALSRVLETTHNYQGINSPLDFRIKKILLFGSIIPRGYDWARFSDIKVTNFVGTKDKAVLFSRGWSGRFGFKNQASNVEQIKFRGGHSDYATMMTEEITMEVINA</sequence>
<dbReference type="EMBL" id="LAZR01024912">
    <property type="protein sequence ID" value="KKL73593.1"/>
    <property type="molecule type" value="Genomic_DNA"/>
</dbReference>
<proteinExistence type="predicted"/>